<dbReference type="PROSITE" id="PS50076">
    <property type="entry name" value="DNAJ_2"/>
    <property type="match status" value="1"/>
</dbReference>
<gene>
    <name evidence="7" type="ORF">EGYM00163_LOCUS42081</name>
</gene>
<dbReference type="InterPro" id="IPR036869">
    <property type="entry name" value="J_dom_sf"/>
</dbReference>
<dbReference type="InterPro" id="IPR001623">
    <property type="entry name" value="DnaJ_domain"/>
</dbReference>
<name>A0A7S4LI11_9EUGL</name>
<evidence type="ECO:0000256" key="3">
    <source>
        <dbReference type="PROSITE-ProRule" id="PRU00339"/>
    </source>
</evidence>
<dbReference type="SMART" id="SM00271">
    <property type="entry name" value="DnaJ"/>
    <property type="match status" value="1"/>
</dbReference>
<dbReference type="PROSITE" id="PS50005">
    <property type="entry name" value="TPR"/>
    <property type="match status" value="2"/>
</dbReference>
<keyword evidence="2 3" id="KW-0802">TPR repeat</keyword>
<feature type="region of interest" description="Disordered" evidence="5">
    <location>
        <begin position="1"/>
        <end position="32"/>
    </location>
</feature>
<evidence type="ECO:0000259" key="6">
    <source>
        <dbReference type="PROSITE" id="PS50076"/>
    </source>
</evidence>
<feature type="region of interest" description="Disordered" evidence="5">
    <location>
        <begin position="420"/>
        <end position="453"/>
    </location>
</feature>
<keyword evidence="1" id="KW-0677">Repeat</keyword>
<dbReference type="Pfam" id="PF13414">
    <property type="entry name" value="TPR_11"/>
    <property type="match status" value="1"/>
</dbReference>
<dbReference type="EMBL" id="HBJA01122221">
    <property type="protein sequence ID" value="CAE0830800.1"/>
    <property type="molecule type" value="Transcribed_RNA"/>
</dbReference>
<feature type="repeat" description="TPR" evidence="3">
    <location>
        <begin position="217"/>
        <end position="250"/>
    </location>
</feature>
<feature type="domain" description="J" evidence="6">
    <location>
        <begin position="339"/>
        <end position="409"/>
    </location>
</feature>
<dbReference type="InterPro" id="IPR011990">
    <property type="entry name" value="TPR-like_helical_dom_sf"/>
</dbReference>
<evidence type="ECO:0000256" key="5">
    <source>
        <dbReference type="SAM" id="MobiDB-lite"/>
    </source>
</evidence>
<dbReference type="Gene3D" id="1.25.40.10">
    <property type="entry name" value="Tetratricopeptide repeat domain"/>
    <property type="match status" value="1"/>
</dbReference>
<evidence type="ECO:0000256" key="1">
    <source>
        <dbReference type="ARBA" id="ARBA00022737"/>
    </source>
</evidence>
<dbReference type="SUPFAM" id="SSF46565">
    <property type="entry name" value="Chaperone J-domain"/>
    <property type="match status" value="1"/>
</dbReference>
<dbReference type="InterPro" id="IPR019734">
    <property type="entry name" value="TPR_rpt"/>
</dbReference>
<dbReference type="PANTHER" id="PTHR44200:SF1">
    <property type="entry name" value="DNAJ HOMOLOG SUBFAMILY C MEMBER 7"/>
    <property type="match status" value="1"/>
</dbReference>
<feature type="compositionally biased region" description="Basic residues" evidence="5">
    <location>
        <begin position="442"/>
        <end position="453"/>
    </location>
</feature>
<dbReference type="InterPro" id="IPR052758">
    <property type="entry name" value="SRC_co-chaperone"/>
</dbReference>
<dbReference type="SUPFAM" id="SSF48452">
    <property type="entry name" value="TPR-like"/>
    <property type="match status" value="1"/>
</dbReference>
<protein>
    <recommendedName>
        <fullName evidence="6">J domain-containing protein</fullName>
    </recommendedName>
</protein>
<feature type="coiled-coil region" evidence="4">
    <location>
        <begin position="317"/>
        <end position="344"/>
    </location>
</feature>
<dbReference type="Pfam" id="PF00226">
    <property type="entry name" value="DnaJ"/>
    <property type="match status" value="1"/>
</dbReference>
<accession>A0A7S4LI11</accession>
<evidence type="ECO:0000313" key="7">
    <source>
        <dbReference type="EMBL" id="CAE0830800.1"/>
    </source>
</evidence>
<evidence type="ECO:0000256" key="4">
    <source>
        <dbReference type="SAM" id="Coils"/>
    </source>
</evidence>
<proteinExistence type="predicted"/>
<feature type="repeat" description="TPR" evidence="3">
    <location>
        <begin position="285"/>
        <end position="318"/>
    </location>
</feature>
<feature type="region of interest" description="Disordered" evidence="5">
    <location>
        <begin position="94"/>
        <end position="195"/>
    </location>
</feature>
<dbReference type="Pfam" id="PF07719">
    <property type="entry name" value="TPR_2"/>
    <property type="match status" value="1"/>
</dbReference>
<dbReference type="AlphaFoldDB" id="A0A7S4LI11"/>
<sequence>MERRQKEDLERRQKEELERRQKEEAARAEQERLQVTAERYARQRERILTSEEDFRQHLLRAEDGQRSTIITNASINRRSVERSERERWLREDREARAELERKESERLAQDRAKAERARRRVEEEFTAQGRMRPQSPGVREDYCSTTTYRYRARNMSPGRGGVGGIHRTQSDLGSPGSKDSPKTAGGPRATLSSATIRPVERTASFGSPRAAPVEPTADALRDEGNRMHRLGKYKEAIALYTKAIRKEPKSSTLYSNRAAALLMCELYEECIKDCTVSLELDGSNFKAYARRGRCYQQTGRPQEAVRDLEQAVRLDKNPEIVRQLEEAKAELQKKTAQNDYYELLGVSRNADEQVIRKAYKKACLKWHPDKWSLSTDAQKSHAEEMFKMLSQALETLTDPSKKLRYDSDCAWKQFTGGFQRGGSSQAHSQAHRNPHTADTHRTYFRRPAHNRYS</sequence>
<reference evidence="7" key="1">
    <citation type="submission" date="2021-01" db="EMBL/GenBank/DDBJ databases">
        <authorList>
            <person name="Corre E."/>
            <person name="Pelletier E."/>
            <person name="Niang G."/>
            <person name="Scheremetjew M."/>
            <person name="Finn R."/>
            <person name="Kale V."/>
            <person name="Holt S."/>
            <person name="Cochrane G."/>
            <person name="Meng A."/>
            <person name="Brown T."/>
            <person name="Cohen L."/>
        </authorList>
    </citation>
    <scope>NUCLEOTIDE SEQUENCE</scope>
    <source>
        <strain evidence="7">CCMP1594</strain>
    </source>
</reference>
<evidence type="ECO:0000256" key="2">
    <source>
        <dbReference type="ARBA" id="ARBA00022803"/>
    </source>
</evidence>
<feature type="compositionally biased region" description="Basic and acidic residues" evidence="5">
    <location>
        <begin position="94"/>
        <end position="123"/>
    </location>
</feature>
<dbReference type="CDD" id="cd06257">
    <property type="entry name" value="DnaJ"/>
    <property type="match status" value="1"/>
</dbReference>
<dbReference type="PRINTS" id="PR00625">
    <property type="entry name" value="JDOMAIN"/>
</dbReference>
<dbReference type="PANTHER" id="PTHR44200">
    <property type="entry name" value="DNAJ HOMOLOG SUBFAMILY C MEMBER 7"/>
    <property type="match status" value="1"/>
</dbReference>
<dbReference type="Gene3D" id="1.10.287.110">
    <property type="entry name" value="DnaJ domain"/>
    <property type="match status" value="1"/>
</dbReference>
<dbReference type="InterPro" id="IPR013105">
    <property type="entry name" value="TPR_2"/>
</dbReference>
<dbReference type="SMART" id="SM00028">
    <property type="entry name" value="TPR"/>
    <property type="match status" value="3"/>
</dbReference>
<organism evidence="7">
    <name type="scientific">Eutreptiella gymnastica</name>
    <dbReference type="NCBI Taxonomy" id="73025"/>
    <lineage>
        <taxon>Eukaryota</taxon>
        <taxon>Discoba</taxon>
        <taxon>Euglenozoa</taxon>
        <taxon>Euglenida</taxon>
        <taxon>Spirocuta</taxon>
        <taxon>Euglenophyceae</taxon>
        <taxon>Eutreptiales</taxon>
        <taxon>Eutreptiaceae</taxon>
        <taxon>Eutreptiella</taxon>
    </lineage>
</organism>
<keyword evidence="4" id="KW-0175">Coiled coil</keyword>